<dbReference type="Proteomes" id="UP001597024">
    <property type="component" value="Unassembled WGS sequence"/>
</dbReference>
<evidence type="ECO:0000313" key="5">
    <source>
        <dbReference type="Proteomes" id="UP001597024"/>
    </source>
</evidence>
<keyword evidence="2" id="KW-0175">Coiled coil</keyword>
<evidence type="ECO:0000259" key="3">
    <source>
        <dbReference type="Pfam" id="PF25954"/>
    </source>
</evidence>
<feature type="domain" description="CusB-like beta-barrel" evidence="3">
    <location>
        <begin position="37"/>
        <end position="111"/>
    </location>
</feature>
<comment type="caution">
    <text evidence="4">The sequence shown here is derived from an EMBL/GenBank/DDBJ whole genome shotgun (WGS) entry which is preliminary data.</text>
</comment>
<organism evidence="4 5">
    <name type="scientific">Streptosporangium algeriense</name>
    <dbReference type="NCBI Taxonomy" id="1682748"/>
    <lineage>
        <taxon>Bacteria</taxon>
        <taxon>Bacillati</taxon>
        <taxon>Actinomycetota</taxon>
        <taxon>Actinomycetes</taxon>
        <taxon>Streptosporangiales</taxon>
        <taxon>Streptosporangiaceae</taxon>
        <taxon>Streptosporangium</taxon>
    </lineage>
</organism>
<evidence type="ECO:0000313" key="4">
    <source>
        <dbReference type="EMBL" id="MFD0891552.1"/>
    </source>
</evidence>
<proteinExistence type="predicted"/>
<feature type="non-terminal residue" evidence="4">
    <location>
        <position position="1"/>
    </location>
</feature>
<accession>A0ABW3E7Y8</accession>
<dbReference type="InterPro" id="IPR050465">
    <property type="entry name" value="UPF0194_transport"/>
</dbReference>
<sequence>RITAPADGTVLSVAGGVGDEAGTGAFVTLGDLDELQVEALFTESDIGSLKLGQRATITLATREGKKYDGTVTHIAPTATTTGQLVRYGVTIAFDEAPADLLVGQTATVTVTVAQSQAALYLPAQAVRTKDGGARVTVQGGGERVVTTGVRSDRYVEITSGLAENDRVVLPTGATTGGFPDGTWPGGLS</sequence>
<keyword evidence="5" id="KW-1185">Reference proteome</keyword>
<dbReference type="Gene3D" id="2.40.30.170">
    <property type="match status" value="1"/>
</dbReference>
<evidence type="ECO:0000256" key="1">
    <source>
        <dbReference type="ARBA" id="ARBA00004196"/>
    </source>
</evidence>
<reference evidence="5" key="1">
    <citation type="journal article" date="2019" name="Int. J. Syst. Evol. Microbiol.">
        <title>The Global Catalogue of Microorganisms (GCM) 10K type strain sequencing project: providing services to taxonomists for standard genome sequencing and annotation.</title>
        <authorList>
            <consortium name="The Broad Institute Genomics Platform"/>
            <consortium name="The Broad Institute Genome Sequencing Center for Infectious Disease"/>
            <person name="Wu L."/>
            <person name="Ma J."/>
        </authorList>
    </citation>
    <scope>NUCLEOTIDE SEQUENCE [LARGE SCALE GENOMIC DNA]</scope>
    <source>
        <strain evidence="5">CCUG 62974</strain>
    </source>
</reference>
<comment type="subcellular location">
    <subcellularLocation>
        <location evidence="1">Cell envelope</location>
    </subcellularLocation>
</comment>
<dbReference type="InterPro" id="IPR058792">
    <property type="entry name" value="Beta-barrel_RND_2"/>
</dbReference>
<gene>
    <name evidence="4" type="ORF">ACFQ08_43975</name>
</gene>
<dbReference type="PANTHER" id="PTHR32347">
    <property type="entry name" value="EFFLUX SYSTEM COMPONENT YKNX-RELATED"/>
    <property type="match status" value="1"/>
</dbReference>
<protein>
    <submittedName>
        <fullName evidence="4">Efflux RND transporter periplasmic adaptor subunit</fullName>
    </submittedName>
</protein>
<dbReference type="Gene3D" id="2.40.420.20">
    <property type="match status" value="1"/>
</dbReference>
<name>A0ABW3E7Y8_9ACTN</name>
<dbReference type="Pfam" id="PF25954">
    <property type="entry name" value="Beta-barrel_RND_2"/>
    <property type="match status" value="1"/>
</dbReference>
<dbReference type="PANTHER" id="PTHR32347:SF14">
    <property type="entry name" value="EFFLUX SYSTEM COMPONENT YKNX-RELATED"/>
    <property type="match status" value="1"/>
</dbReference>
<dbReference type="EMBL" id="JBHTHX010003280">
    <property type="protein sequence ID" value="MFD0891552.1"/>
    <property type="molecule type" value="Genomic_DNA"/>
</dbReference>
<evidence type="ECO:0000256" key="2">
    <source>
        <dbReference type="ARBA" id="ARBA00023054"/>
    </source>
</evidence>